<protein>
    <submittedName>
        <fullName evidence="1">Uncharacterized protein</fullName>
    </submittedName>
</protein>
<proteinExistence type="predicted"/>
<keyword evidence="2" id="KW-1185">Reference proteome</keyword>
<reference evidence="2" key="1">
    <citation type="submission" date="2018-12" db="EMBL/GenBank/DDBJ databases">
        <title>Tengunoibacter tsumagoiensis gen. nov., sp. nov., Dictyobacter kobayashii sp. nov., D. alpinus sp. nov., and D. joshuensis sp. nov. and description of Dictyobacteraceae fam. nov. within the order Ktedonobacterales isolated from Tengu-no-mugimeshi.</title>
        <authorList>
            <person name="Wang C.M."/>
            <person name="Zheng Y."/>
            <person name="Sakai Y."/>
            <person name="Toyoda A."/>
            <person name="Minakuchi Y."/>
            <person name="Abe K."/>
            <person name="Yokota A."/>
            <person name="Yabe S."/>
        </authorList>
    </citation>
    <scope>NUCLEOTIDE SEQUENCE [LARGE SCALE GENOMIC DNA]</scope>
    <source>
        <strain evidence="2">Uno3</strain>
    </source>
</reference>
<dbReference type="OrthoDB" id="9795340at2"/>
<evidence type="ECO:0000313" key="1">
    <source>
        <dbReference type="EMBL" id="GCE12392.1"/>
    </source>
</evidence>
<dbReference type="RefSeq" id="WP_126580021.1">
    <property type="nucleotide sequence ID" value="NZ_BIFR01000001.1"/>
</dbReference>
<organism evidence="1 2">
    <name type="scientific">Tengunoibacter tsumagoiensis</name>
    <dbReference type="NCBI Taxonomy" id="2014871"/>
    <lineage>
        <taxon>Bacteria</taxon>
        <taxon>Bacillati</taxon>
        <taxon>Chloroflexota</taxon>
        <taxon>Ktedonobacteria</taxon>
        <taxon>Ktedonobacterales</taxon>
        <taxon>Dictyobacteraceae</taxon>
        <taxon>Tengunoibacter</taxon>
    </lineage>
</organism>
<dbReference type="InterPro" id="IPR036390">
    <property type="entry name" value="WH_DNA-bd_sf"/>
</dbReference>
<sequence length="304" mass="35043">METLIVARRTIVEQLSLFLTLRRRKWTELRPFLDEYRLTRPAFFLLRALEGETVRGQTLTVQQMQESLFNPYSTRSVFLDDLPLLIERGYLQQQGDGYVVTDAGRNLCNRIELAARAYLASLEVTPSISLSALVGALMERVYGSWQAQEPLIKAHQARTQRRLSVERAPALVQIEWAVLGLWEARDDAHIAAWRAYRFSGPVFDILSRIWSKETQTLPGLIAILGESQHPADIQQGIQELIGSGYSILVDDHFKLTRQGQEIRDEIERETDRIFFSSWSEIADDKVIWLSEQLREVCTYFRELA</sequence>
<dbReference type="InterPro" id="IPR054058">
    <property type="entry name" value="HTH_67"/>
</dbReference>
<accession>A0A402A015</accession>
<dbReference type="Proteomes" id="UP000287352">
    <property type="component" value="Unassembled WGS sequence"/>
</dbReference>
<comment type="caution">
    <text evidence="1">The sequence shown here is derived from an EMBL/GenBank/DDBJ whole genome shotgun (WGS) entry which is preliminary data.</text>
</comment>
<gene>
    <name evidence="1" type="ORF">KTT_22510</name>
</gene>
<dbReference type="SUPFAM" id="SSF46785">
    <property type="entry name" value="Winged helix' DNA-binding domain"/>
    <property type="match status" value="1"/>
</dbReference>
<dbReference type="AlphaFoldDB" id="A0A402A015"/>
<name>A0A402A015_9CHLR</name>
<dbReference type="EMBL" id="BIFR01000001">
    <property type="protein sequence ID" value="GCE12392.1"/>
    <property type="molecule type" value="Genomic_DNA"/>
</dbReference>
<evidence type="ECO:0000313" key="2">
    <source>
        <dbReference type="Proteomes" id="UP000287352"/>
    </source>
</evidence>
<dbReference type="Pfam" id="PF21863">
    <property type="entry name" value="HTH_67"/>
    <property type="match status" value="1"/>
</dbReference>